<keyword evidence="3" id="KW-1185">Reference proteome</keyword>
<accession>A0A1X7GA94</accession>
<organism evidence="2 3">
    <name type="scientific">Trinickia caryophylli</name>
    <name type="common">Paraburkholderia caryophylli</name>
    <dbReference type="NCBI Taxonomy" id="28094"/>
    <lineage>
        <taxon>Bacteria</taxon>
        <taxon>Pseudomonadati</taxon>
        <taxon>Pseudomonadota</taxon>
        <taxon>Betaproteobacteria</taxon>
        <taxon>Burkholderiales</taxon>
        <taxon>Burkholderiaceae</taxon>
        <taxon>Trinickia</taxon>
    </lineage>
</organism>
<feature type="region of interest" description="Disordered" evidence="1">
    <location>
        <begin position="404"/>
        <end position="429"/>
    </location>
</feature>
<feature type="compositionally biased region" description="Basic and acidic residues" evidence="1">
    <location>
        <begin position="416"/>
        <end position="429"/>
    </location>
</feature>
<feature type="region of interest" description="Disordered" evidence="1">
    <location>
        <begin position="188"/>
        <end position="304"/>
    </location>
</feature>
<dbReference type="EMBL" id="FXAH01000014">
    <property type="protein sequence ID" value="SMF66599.1"/>
    <property type="molecule type" value="Genomic_DNA"/>
</dbReference>
<sequence>MPRDSSPSSTKRLPAAVRFGRRVSGRLYRTVGVLSRYPWRMQFPPRFAFALPRRWRAERVLQRVERRVCSIQRSNSSRSQGTGVAMARRLSSRADAGQLRPARVAIARRALPASAVPRIAVTRTLIARTATDTTATDTTTIRAVRTHADFSGGAGRGRSKRIVVHATRAAGFVHAATPGVSTMHRAPRFMRDGRERGRTPARSRQPMPTEHHVRSKRGRASQPSISPTAVAAARLSVPARRLGVPESRSSAPAGTHRHRRSQPWSPPLRTADAFGAGRHIRGHAAPGRLKIKAPRRGRRPPPESIIEFDRRSRNALDGISPGIKPHRAPGVARAAAVRSRVTASGRSIVLRQVSERGHAPATERLRPRLDRPRIVALAALAAYGVAAEPVQRILRRRAAHEERAGQANAAARPMRAIHEPRPASIADRDEPIRETIRMAADAAEMHRILMPLLQETIFSEQTMGRLANGVMTQIDRRESAERYRKSGGR</sequence>
<protein>
    <submittedName>
        <fullName evidence="2">Uncharacterized protein</fullName>
    </submittedName>
</protein>
<feature type="compositionally biased region" description="Basic and acidic residues" evidence="1">
    <location>
        <begin position="189"/>
        <end position="198"/>
    </location>
</feature>
<dbReference type="Proteomes" id="UP000192911">
    <property type="component" value="Unassembled WGS sequence"/>
</dbReference>
<evidence type="ECO:0000313" key="2">
    <source>
        <dbReference type="EMBL" id="SMF66599.1"/>
    </source>
</evidence>
<evidence type="ECO:0000256" key="1">
    <source>
        <dbReference type="SAM" id="MobiDB-lite"/>
    </source>
</evidence>
<reference evidence="3" key="1">
    <citation type="submission" date="2017-04" db="EMBL/GenBank/DDBJ databases">
        <authorList>
            <person name="Varghese N."/>
            <person name="Submissions S."/>
        </authorList>
    </citation>
    <scope>NUCLEOTIDE SEQUENCE [LARGE SCALE GENOMIC DNA]</scope>
    <source>
        <strain evidence="3">Ballard 720</strain>
    </source>
</reference>
<name>A0A1X7GA94_TRICW</name>
<dbReference type="STRING" id="28094.SAMN06295900_114134"/>
<feature type="compositionally biased region" description="Basic residues" evidence="1">
    <location>
        <begin position="289"/>
        <end position="299"/>
    </location>
</feature>
<proteinExistence type="predicted"/>
<gene>
    <name evidence="2" type="ORF">SAMN06295900_114134</name>
</gene>
<evidence type="ECO:0000313" key="3">
    <source>
        <dbReference type="Proteomes" id="UP000192911"/>
    </source>
</evidence>
<dbReference type="AlphaFoldDB" id="A0A1X7GA94"/>